<dbReference type="AlphaFoldDB" id="A0A8H4QWP8"/>
<feature type="domain" description="Alpha/beta hydrolase fold-3" evidence="3">
    <location>
        <begin position="114"/>
        <end position="338"/>
    </location>
</feature>
<evidence type="ECO:0000256" key="1">
    <source>
        <dbReference type="ARBA" id="ARBA00022801"/>
    </source>
</evidence>
<keyword evidence="2" id="KW-1133">Transmembrane helix</keyword>
<dbReference type="InterPro" id="IPR050300">
    <property type="entry name" value="GDXG_lipolytic_enzyme"/>
</dbReference>
<dbReference type="InterPro" id="IPR013094">
    <property type="entry name" value="AB_hydrolase_3"/>
</dbReference>
<keyword evidence="2" id="KW-0812">Transmembrane</keyword>
<dbReference type="Proteomes" id="UP000521872">
    <property type="component" value="Unassembled WGS sequence"/>
</dbReference>
<reference evidence="4 5" key="1">
    <citation type="submission" date="2019-12" db="EMBL/GenBank/DDBJ databases">
        <authorList>
            <person name="Floudas D."/>
            <person name="Bentzer J."/>
            <person name="Ahren D."/>
            <person name="Johansson T."/>
            <person name="Persson P."/>
            <person name="Tunlid A."/>
        </authorList>
    </citation>
    <scope>NUCLEOTIDE SEQUENCE [LARGE SCALE GENOMIC DNA]</scope>
    <source>
        <strain evidence="4 5">CBS 102.39</strain>
    </source>
</reference>
<dbReference type="Gene3D" id="3.40.50.1820">
    <property type="entry name" value="alpha/beta hydrolase"/>
    <property type="match status" value="1"/>
</dbReference>
<gene>
    <name evidence="4" type="ORF">D9613_011550</name>
</gene>
<evidence type="ECO:0000313" key="4">
    <source>
        <dbReference type="EMBL" id="KAF4618228.1"/>
    </source>
</evidence>
<organism evidence="4 5">
    <name type="scientific">Agrocybe pediades</name>
    <dbReference type="NCBI Taxonomy" id="84607"/>
    <lineage>
        <taxon>Eukaryota</taxon>
        <taxon>Fungi</taxon>
        <taxon>Dikarya</taxon>
        <taxon>Basidiomycota</taxon>
        <taxon>Agaricomycotina</taxon>
        <taxon>Agaricomycetes</taxon>
        <taxon>Agaricomycetidae</taxon>
        <taxon>Agaricales</taxon>
        <taxon>Agaricineae</taxon>
        <taxon>Strophariaceae</taxon>
        <taxon>Agrocybe</taxon>
    </lineage>
</organism>
<dbReference type="GO" id="GO:0016787">
    <property type="term" value="F:hydrolase activity"/>
    <property type="evidence" value="ECO:0007669"/>
    <property type="project" value="UniProtKB-KW"/>
</dbReference>
<keyword evidence="5" id="KW-1185">Reference proteome</keyword>
<evidence type="ECO:0000256" key="2">
    <source>
        <dbReference type="SAM" id="Phobius"/>
    </source>
</evidence>
<keyword evidence="1" id="KW-0378">Hydrolase</keyword>
<sequence>MASTTNMNGNVSFLGKLWIFLTFLRFPPVLLYNLTLTRSSERNKNKSVARVIGDSATRWVTGHLDAIQVQHYFGTSPKTYKAFLKETKMPEITDELEGGGRLLWVGPKEVDRVLLYCHGGGFVTCLADFHLHYCLHLKNELESRLDGKRVGVAVLEYSLAPDFPFPTQLKQLVAAVNLLFSNGVKPENLHLIGDSAGANLVVQLLSHTLHPLPSVPASPLQGSQSKLGGVYLMSPWASLLGDFPSAKVNANTEWVTQDLSISMGKMVLARVPEEQRAYLEIAKAPKDWFNGVNQLVNRVLVTLGEKECLSDPIIILIEALKQYHPSVQVAIEPHGVHNDILQDFFVKEKKLNTIARAVDDWLEAGYKASVV</sequence>
<evidence type="ECO:0000259" key="3">
    <source>
        <dbReference type="Pfam" id="PF07859"/>
    </source>
</evidence>
<protein>
    <recommendedName>
        <fullName evidence="3">Alpha/beta hydrolase fold-3 domain-containing protein</fullName>
    </recommendedName>
</protein>
<dbReference type="Pfam" id="PF07859">
    <property type="entry name" value="Abhydrolase_3"/>
    <property type="match status" value="1"/>
</dbReference>
<dbReference type="InterPro" id="IPR029058">
    <property type="entry name" value="AB_hydrolase_fold"/>
</dbReference>
<name>A0A8H4QWP8_9AGAR</name>
<accession>A0A8H4QWP8</accession>
<dbReference type="SUPFAM" id="SSF53474">
    <property type="entry name" value="alpha/beta-Hydrolases"/>
    <property type="match status" value="1"/>
</dbReference>
<keyword evidence="2" id="KW-0472">Membrane</keyword>
<evidence type="ECO:0000313" key="5">
    <source>
        <dbReference type="Proteomes" id="UP000521872"/>
    </source>
</evidence>
<dbReference type="EMBL" id="JAACJL010000018">
    <property type="protein sequence ID" value="KAF4618228.1"/>
    <property type="molecule type" value="Genomic_DNA"/>
</dbReference>
<feature type="transmembrane region" description="Helical" evidence="2">
    <location>
        <begin position="17"/>
        <end position="36"/>
    </location>
</feature>
<proteinExistence type="predicted"/>
<dbReference type="PANTHER" id="PTHR48081:SF31">
    <property type="entry name" value="STERYL ACETYL HYDROLASE MUG81-RELATED"/>
    <property type="match status" value="1"/>
</dbReference>
<comment type="caution">
    <text evidence="4">The sequence shown here is derived from an EMBL/GenBank/DDBJ whole genome shotgun (WGS) entry which is preliminary data.</text>
</comment>
<dbReference type="PANTHER" id="PTHR48081">
    <property type="entry name" value="AB HYDROLASE SUPERFAMILY PROTEIN C4A8.06C"/>
    <property type="match status" value="1"/>
</dbReference>